<evidence type="ECO:0000256" key="2">
    <source>
        <dbReference type="SAM" id="Phobius"/>
    </source>
</evidence>
<evidence type="ECO:0000313" key="3">
    <source>
        <dbReference type="EMBL" id="MCD5317235.1"/>
    </source>
</evidence>
<sequence>MPEWKNWLYDLTINAAANVIVAVSAYGIARWAGVVPNVGGLDVAAVTVGSFLAGILVLGLLFLDSKLSHQWGTARLRISAVLVLVLLVIVAYQARGDVLMVALTCAAFGLFGMSELIRRERKRLVAKRLARRRRIARHHPVRSRTTGPRPRSLRRS</sequence>
<evidence type="ECO:0000256" key="1">
    <source>
        <dbReference type="SAM" id="MobiDB-lite"/>
    </source>
</evidence>
<organism evidence="3 4">
    <name type="scientific">Kineosporia babensis</name>
    <dbReference type="NCBI Taxonomy" id="499548"/>
    <lineage>
        <taxon>Bacteria</taxon>
        <taxon>Bacillati</taxon>
        <taxon>Actinomycetota</taxon>
        <taxon>Actinomycetes</taxon>
        <taxon>Kineosporiales</taxon>
        <taxon>Kineosporiaceae</taxon>
        <taxon>Kineosporia</taxon>
    </lineage>
</organism>
<dbReference type="AlphaFoldDB" id="A0A9X1NMR5"/>
<feature type="transmembrane region" description="Helical" evidence="2">
    <location>
        <begin position="98"/>
        <end position="117"/>
    </location>
</feature>
<reference evidence="3" key="1">
    <citation type="submission" date="2021-11" db="EMBL/GenBank/DDBJ databases">
        <title>Streptomyces corallinus and Kineosporia corallina sp. nov., two new coral-derived marine actinobacteria.</title>
        <authorList>
            <person name="Buangrab K."/>
            <person name="Sutthacheep M."/>
            <person name="Yeemin T."/>
            <person name="Harunari E."/>
            <person name="Igarashi Y."/>
            <person name="Sripreechasak P."/>
            <person name="Kanchanasin P."/>
            <person name="Tanasupawat S."/>
            <person name="Phongsopitanun W."/>
        </authorList>
    </citation>
    <scope>NUCLEOTIDE SEQUENCE</scope>
    <source>
        <strain evidence="3">JCM 31032</strain>
    </source>
</reference>
<feature type="region of interest" description="Disordered" evidence="1">
    <location>
        <begin position="137"/>
        <end position="156"/>
    </location>
</feature>
<comment type="caution">
    <text evidence="3">The sequence shown here is derived from an EMBL/GenBank/DDBJ whole genome shotgun (WGS) entry which is preliminary data.</text>
</comment>
<protein>
    <submittedName>
        <fullName evidence="3">Uncharacterized protein</fullName>
    </submittedName>
</protein>
<accession>A0A9X1NMR5</accession>
<dbReference type="EMBL" id="JAJOMB010000052">
    <property type="protein sequence ID" value="MCD5317235.1"/>
    <property type="molecule type" value="Genomic_DNA"/>
</dbReference>
<feature type="transmembrane region" description="Helical" evidence="2">
    <location>
        <begin position="7"/>
        <end position="29"/>
    </location>
</feature>
<keyword evidence="2" id="KW-1133">Transmembrane helix</keyword>
<gene>
    <name evidence="3" type="ORF">LR394_40730</name>
</gene>
<keyword evidence="2" id="KW-0812">Transmembrane</keyword>
<feature type="transmembrane region" description="Helical" evidence="2">
    <location>
        <begin position="41"/>
        <end position="62"/>
    </location>
</feature>
<name>A0A9X1NMR5_9ACTN</name>
<evidence type="ECO:0000313" key="4">
    <source>
        <dbReference type="Proteomes" id="UP001138997"/>
    </source>
</evidence>
<dbReference type="Proteomes" id="UP001138997">
    <property type="component" value="Unassembled WGS sequence"/>
</dbReference>
<keyword evidence="4" id="KW-1185">Reference proteome</keyword>
<proteinExistence type="predicted"/>
<dbReference type="RefSeq" id="WP_231450085.1">
    <property type="nucleotide sequence ID" value="NZ_JAJOMB010000052.1"/>
</dbReference>
<keyword evidence="2" id="KW-0472">Membrane</keyword>
<feature type="transmembrane region" description="Helical" evidence="2">
    <location>
        <begin position="74"/>
        <end position="92"/>
    </location>
</feature>